<dbReference type="Proteomes" id="UP000284431">
    <property type="component" value="Unassembled WGS sequence"/>
</dbReference>
<dbReference type="Proteomes" id="UP001060260">
    <property type="component" value="Chromosome"/>
</dbReference>
<dbReference type="PANTHER" id="PTHR16509">
    <property type="match status" value="1"/>
</dbReference>
<dbReference type="RefSeq" id="WP_005676755.1">
    <property type="nucleotide sequence ID" value="NZ_CABMOQ010000016.1"/>
</dbReference>
<dbReference type="Proteomes" id="UP000095725">
    <property type="component" value="Unassembled WGS sequence"/>
</dbReference>
<evidence type="ECO:0000313" key="12">
    <source>
        <dbReference type="Proteomes" id="UP000095725"/>
    </source>
</evidence>
<dbReference type="GeneID" id="75112125"/>
<dbReference type="EMBL" id="CZAI01000001">
    <property type="protein sequence ID" value="CUO50522.1"/>
    <property type="molecule type" value="Genomic_DNA"/>
</dbReference>
<dbReference type="EMBL" id="QRUO01000007">
    <property type="protein sequence ID" value="RGR72019.1"/>
    <property type="molecule type" value="Genomic_DNA"/>
</dbReference>
<dbReference type="EMBL" id="VVYP01000003">
    <property type="protein sequence ID" value="KAA5465433.1"/>
    <property type="molecule type" value="Genomic_DNA"/>
</dbReference>
<reference evidence="11 12" key="1">
    <citation type="submission" date="2015-09" db="EMBL/GenBank/DDBJ databases">
        <authorList>
            <consortium name="Pathogen Informatics"/>
        </authorList>
    </citation>
    <scope>NUCLEOTIDE SEQUENCE [LARGE SCALE GENOMIC DNA]</scope>
    <source>
        <strain evidence="2 11">2789STDY5834880</strain>
        <strain evidence="3 12">2789STDY5834946</strain>
    </source>
</reference>
<evidence type="ECO:0000313" key="3">
    <source>
        <dbReference type="EMBL" id="CUP38986.1"/>
    </source>
</evidence>
<evidence type="ECO:0000313" key="6">
    <source>
        <dbReference type="EMBL" id="KAA5503849.1"/>
    </source>
</evidence>
<dbReference type="InterPro" id="IPR029052">
    <property type="entry name" value="Metallo-depent_PP-like"/>
</dbReference>
<evidence type="ECO:0000313" key="15">
    <source>
        <dbReference type="Proteomes" id="UP000368418"/>
    </source>
</evidence>
<dbReference type="EMBL" id="JAUONL010000010">
    <property type="protein sequence ID" value="MDO6358610.1"/>
    <property type="molecule type" value="Genomic_DNA"/>
</dbReference>
<dbReference type="Gene3D" id="3.60.21.10">
    <property type="match status" value="1"/>
</dbReference>
<organism evidence="2 11">
    <name type="scientific">Bacteroides caccae</name>
    <dbReference type="NCBI Taxonomy" id="47678"/>
    <lineage>
        <taxon>Bacteria</taxon>
        <taxon>Pseudomonadati</taxon>
        <taxon>Bacteroidota</taxon>
        <taxon>Bacteroidia</taxon>
        <taxon>Bacteroidales</taxon>
        <taxon>Bacteroidaceae</taxon>
        <taxon>Bacteroides</taxon>
    </lineage>
</organism>
<dbReference type="SUPFAM" id="SSF56300">
    <property type="entry name" value="Metallo-dependent phosphatases"/>
    <property type="match status" value="1"/>
</dbReference>
<evidence type="ECO:0000259" key="1">
    <source>
        <dbReference type="Pfam" id="PF00149"/>
    </source>
</evidence>
<dbReference type="STRING" id="47678.ERS852494_00050"/>
<dbReference type="EMBL" id="QSCS01000031">
    <property type="protein sequence ID" value="RGY23255.1"/>
    <property type="molecule type" value="Genomic_DNA"/>
</dbReference>
<dbReference type="Proteomes" id="UP000284205">
    <property type="component" value="Unassembled WGS sequence"/>
</dbReference>
<evidence type="ECO:0000313" key="2">
    <source>
        <dbReference type="EMBL" id="CUO50522.1"/>
    </source>
</evidence>
<evidence type="ECO:0000313" key="16">
    <source>
        <dbReference type="Proteomes" id="UP000427825"/>
    </source>
</evidence>
<reference evidence="7" key="5">
    <citation type="submission" date="2023-07" db="EMBL/GenBank/DDBJ databases">
        <title>Whole Genome Sequencing of Colonoscopy isolates.</title>
        <authorList>
            <person name="Surve S.V."/>
            <person name="Valls R.A."/>
            <person name="Barrak K.E."/>
            <person name="Gardner T.B."/>
            <person name="O'Toole G.A."/>
        </authorList>
    </citation>
    <scope>NUCLEOTIDE SEQUENCE</scope>
    <source>
        <strain evidence="7">GP0119</strain>
    </source>
</reference>
<dbReference type="Proteomes" id="UP000095657">
    <property type="component" value="Unassembled WGS sequence"/>
</dbReference>
<dbReference type="AlphaFoldDB" id="A0A174FJV8"/>
<sequence>MKNINISWAVFIVGIFFSLNNIFAQSSPPLIVFGLIADTQYADCESGKTRFYRNSLGKLHESIDYFNNQKVQFTVNLGDIIDRDQKDLDSVLICLKHLNKKIFHTTGNHDYKGITDNKVLYKKLKMPSEYYSFMKKNWVFVFLNTNEIAAYSNVVGTAKEQELLRIQNQIKVNKEIQGARWNGGVSSRQLQWLDNLLKKSEKKNRNVLIFCHHPLYPRSQFTALNNMEILDVINRYNCVKAIFSGHHHSGAFGYFDHIPCNTVEGMIETPDKNSFGIVRIYKDRIELEGKERMTSRLFMLQP</sequence>
<dbReference type="KEGG" id="bcac:CGC64_03390"/>
<evidence type="ECO:0000313" key="17">
    <source>
        <dbReference type="Proteomes" id="UP000475905"/>
    </source>
</evidence>
<feature type="domain" description="Calcineurin-like phosphoesterase" evidence="1">
    <location>
        <begin position="33"/>
        <end position="249"/>
    </location>
</feature>
<protein>
    <submittedName>
        <fullName evidence="2">Cyclic 3',5'-adenosine monophosphate phosphodiesterase</fullName>
    </submittedName>
    <submittedName>
        <fullName evidence="7">Metallophosphoesterase</fullName>
    </submittedName>
</protein>
<evidence type="ECO:0000313" key="14">
    <source>
        <dbReference type="Proteomes" id="UP000284431"/>
    </source>
</evidence>
<evidence type="ECO:0000313" key="4">
    <source>
        <dbReference type="EMBL" id="KAA5465433.1"/>
    </source>
</evidence>
<dbReference type="GO" id="GO:0008663">
    <property type="term" value="F:2',3'-cyclic-nucleotide 2'-phosphodiesterase activity"/>
    <property type="evidence" value="ECO:0007669"/>
    <property type="project" value="TreeGrafter"/>
</dbReference>
<dbReference type="PANTHER" id="PTHR16509:SF8">
    <property type="entry name" value="MANGANESE-DEPENDENT ADP-RIBOSE_CDP-ALCOHOL DIPHOSPHATASE"/>
    <property type="match status" value="1"/>
</dbReference>
<evidence type="ECO:0000313" key="7">
    <source>
        <dbReference type="EMBL" id="MDO6358610.1"/>
    </source>
</evidence>
<dbReference type="GO" id="GO:0047734">
    <property type="term" value="F:CDP-glycerol diphosphatase activity"/>
    <property type="evidence" value="ECO:0007669"/>
    <property type="project" value="TreeGrafter"/>
</dbReference>
<reference evidence="15 16" key="3">
    <citation type="journal article" date="2019" name="Nat. Med.">
        <title>A library of human gut bacterial isolates paired with longitudinal multiomics data enables mechanistic microbiome research.</title>
        <authorList>
            <person name="Poyet M."/>
            <person name="Groussin M."/>
            <person name="Gibbons S.M."/>
            <person name="Avila-Pacheco J."/>
            <person name="Jiang X."/>
            <person name="Kearney S.M."/>
            <person name="Perrotta A.R."/>
            <person name="Berdy B."/>
            <person name="Zhao S."/>
            <person name="Lieberman T.D."/>
            <person name="Swanson P.K."/>
            <person name="Smith M."/>
            <person name="Roesemann S."/>
            <person name="Alexander J.E."/>
            <person name="Rich S.A."/>
            <person name="Livny J."/>
            <person name="Vlamakis H."/>
            <person name="Clish C."/>
            <person name="Bullock K."/>
            <person name="Deik A."/>
            <person name="Scott J."/>
            <person name="Pierce K.A."/>
            <person name="Xavier R.J."/>
            <person name="Alm E.J."/>
        </authorList>
    </citation>
    <scope>NUCLEOTIDE SEQUENCE [LARGE SCALE GENOMIC DNA]</scope>
    <source>
        <strain evidence="6 15">BIOML-A19</strain>
        <strain evidence="5 16">BIOML-A25</strain>
        <strain evidence="4 17">BIOML-A31</strain>
    </source>
</reference>
<dbReference type="GO" id="GO:0030145">
    <property type="term" value="F:manganese ion binding"/>
    <property type="evidence" value="ECO:0007669"/>
    <property type="project" value="TreeGrafter"/>
</dbReference>
<reference evidence="10" key="4">
    <citation type="submission" date="2022-08" db="EMBL/GenBank/DDBJ databases">
        <title>Genome Sequencing of Bacteroides fragilis Group Isolates with Nanopore Technology.</title>
        <authorList>
            <person name="Tisza M.J."/>
            <person name="Smith D."/>
            <person name="Dekker J.P."/>
        </authorList>
    </citation>
    <scope>NUCLEOTIDE SEQUENCE</scope>
    <source>
        <strain evidence="10">BFG-474</strain>
    </source>
</reference>
<dbReference type="EMBL" id="CZBL01000001">
    <property type="protein sequence ID" value="CUP38986.1"/>
    <property type="molecule type" value="Genomic_DNA"/>
</dbReference>
<evidence type="ECO:0000313" key="10">
    <source>
        <dbReference type="EMBL" id="UVQ97471.1"/>
    </source>
</evidence>
<proteinExistence type="predicted"/>
<dbReference type="EMBL" id="VVYJ01000008">
    <property type="protein sequence ID" value="KAA5475157.1"/>
    <property type="molecule type" value="Genomic_DNA"/>
</dbReference>
<dbReference type="Proteomes" id="UP000427825">
    <property type="component" value="Unassembled WGS sequence"/>
</dbReference>
<evidence type="ECO:0000313" key="13">
    <source>
        <dbReference type="Proteomes" id="UP000284205"/>
    </source>
</evidence>
<accession>A0A174FJV8</accession>
<dbReference type="Pfam" id="PF00149">
    <property type="entry name" value="Metallophos"/>
    <property type="match status" value="1"/>
</dbReference>
<evidence type="ECO:0000313" key="9">
    <source>
        <dbReference type="EMBL" id="RGY23255.1"/>
    </source>
</evidence>
<evidence type="ECO:0000313" key="11">
    <source>
        <dbReference type="Proteomes" id="UP000095657"/>
    </source>
</evidence>
<dbReference type="EMBL" id="VVYD01000001">
    <property type="protein sequence ID" value="KAA5503849.1"/>
    <property type="molecule type" value="Genomic_DNA"/>
</dbReference>
<evidence type="ECO:0000313" key="8">
    <source>
        <dbReference type="EMBL" id="RGR72019.1"/>
    </source>
</evidence>
<dbReference type="Proteomes" id="UP001170023">
    <property type="component" value="Unassembled WGS sequence"/>
</dbReference>
<evidence type="ECO:0000313" key="5">
    <source>
        <dbReference type="EMBL" id="KAA5475157.1"/>
    </source>
</evidence>
<dbReference type="GO" id="GO:0047631">
    <property type="term" value="F:ADP-ribose diphosphatase activity"/>
    <property type="evidence" value="ECO:0007669"/>
    <property type="project" value="TreeGrafter"/>
</dbReference>
<dbReference type="Proteomes" id="UP000368418">
    <property type="component" value="Unassembled WGS sequence"/>
</dbReference>
<reference evidence="13 14" key="2">
    <citation type="submission" date="2018-08" db="EMBL/GenBank/DDBJ databases">
        <title>A genome reference for cultivated species of the human gut microbiota.</title>
        <authorList>
            <person name="Zou Y."/>
            <person name="Xue W."/>
            <person name="Luo G."/>
        </authorList>
    </citation>
    <scope>NUCLEOTIDE SEQUENCE [LARGE SCALE GENOMIC DNA]</scope>
    <source>
        <strain evidence="8 13">AF24-29LB</strain>
        <strain evidence="9 14">OF02-6LB</strain>
    </source>
</reference>
<dbReference type="InterPro" id="IPR004843">
    <property type="entry name" value="Calcineurin-like_PHP"/>
</dbReference>
<dbReference type="Proteomes" id="UP000475905">
    <property type="component" value="Unassembled WGS sequence"/>
</dbReference>
<name>A0A174FJV8_9BACE</name>
<gene>
    <name evidence="8" type="ORF">DWY26_09460</name>
    <name evidence="9" type="ORF">DXA49_17165</name>
    <name evidence="2" type="ORF">ERS852494_00050</name>
    <name evidence="3" type="ORF">ERS852558_00091</name>
    <name evidence="6" type="ORF">F2Y31_00960</name>
    <name evidence="4" type="ORF">F2Y36_03740</name>
    <name evidence="5" type="ORF">F2Y39_14500</name>
    <name evidence="10" type="ORF">NXW23_03625</name>
    <name evidence="7" type="ORF">Q4469_13075</name>
</gene>
<dbReference type="EMBL" id="CP103166">
    <property type="protein sequence ID" value="UVQ97471.1"/>
    <property type="molecule type" value="Genomic_DNA"/>
</dbReference>